<organism evidence="1 2">
    <name type="scientific">Aeromonas phage 25</name>
    <dbReference type="NCBI Taxonomy" id="2911441"/>
    <lineage>
        <taxon>Viruses</taxon>
        <taxon>Duplodnaviria</taxon>
        <taxon>Heunggongvirae</taxon>
        <taxon>Uroviricota</taxon>
        <taxon>Caudoviricetes</taxon>
        <taxon>Pantevenvirales</taxon>
        <taxon>Straboviridae</taxon>
        <taxon>Tulanevirus</taxon>
        <taxon>Tulanevirus bteighttwo</taxon>
    </lineage>
</organism>
<reference evidence="1 2" key="1">
    <citation type="submission" date="2006-05" db="EMBL/GenBank/DDBJ databases">
        <title>Comlete genome of Aeromonas salmonicida bacteriophage 25.</title>
        <authorList>
            <person name="Petrov V.M."/>
            <person name="Nolan J.M."/>
            <person name="Bertrand C."/>
            <person name="Krisch H.M."/>
            <person name="Karam J.D."/>
        </authorList>
    </citation>
    <scope>NUCLEOTIDE SEQUENCE [LARGE SCALE GENOMIC DNA]</scope>
</reference>
<keyword evidence="2" id="KW-1185">Reference proteome</keyword>
<proteinExistence type="predicted"/>
<evidence type="ECO:0000313" key="1">
    <source>
        <dbReference type="EMBL" id="ABF72744.1"/>
    </source>
</evidence>
<dbReference type="GeneID" id="4156555"/>
<protein>
    <submittedName>
        <fullName evidence="1">Uncharacterized protein</fullName>
    </submittedName>
</protein>
<name>Q19CI1_9CAUD</name>
<sequence length="53" mass="5954">MQNAVIANFAKKMQEKHLGDVTRDQIHIAVQEAGVSMDLYSIVRDTLNKPNTL</sequence>
<dbReference type="RefSeq" id="YP_656420.1">
    <property type="nucleotide sequence ID" value="NC_008208.1"/>
</dbReference>
<accession>Q19CI1</accession>
<dbReference type="KEGG" id="vg:4156555"/>
<dbReference type="EMBL" id="DQ529280">
    <property type="protein sequence ID" value="ABF72744.1"/>
    <property type="molecule type" value="Genomic_DNA"/>
</dbReference>
<dbReference type="Proteomes" id="UP000006653">
    <property type="component" value="Segment"/>
</dbReference>
<gene>
    <name evidence="1" type="ORF">PHG25ORF185c</name>
</gene>
<evidence type="ECO:0000313" key="2">
    <source>
        <dbReference type="Proteomes" id="UP000006653"/>
    </source>
</evidence>